<protein>
    <recommendedName>
        <fullName evidence="3 13">Ribokinase</fullName>
        <shortName evidence="13">RK</shortName>
        <ecNumber evidence="2 13">2.7.1.15</ecNumber>
    </recommendedName>
</protein>
<keyword evidence="5 13" id="KW-0808">Transferase</keyword>
<dbReference type="Gene3D" id="3.40.1190.20">
    <property type="match status" value="1"/>
</dbReference>
<keyword evidence="11 13" id="KW-0630">Potassium</keyword>
<feature type="binding site" evidence="13">
    <location>
        <position position="246"/>
    </location>
    <ligand>
        <name>K(+)</name>
        <dbReference type="ChEBI" id="CHEBI:29103"/>
    </ligand>
</feature>
<evidence type="ECO:0000256" key="13">
    <source>
        <dbReference type="HAMAP-Rule" id="MF_01987"/>
    </source>
</evidence>
<dbReference type="NCBIfam" id="TIGR02152">
    <property type="entry name" value="D_ribokin_bact"/>
    <property type="match status" value="1"/>
</dbReference>
<evidence type="ECO:0000256" key="6">
    <source>
        <dbReference type="ARBA" id="ARBA00022723"/>
    </source>
</evidence>
<feature type="binding site" evidence="13">
    <location>
        <position position="282"/>
    </location>
    <ligand>
        <name>K(+)</name>
        <dbReference type="ChEBI" id="CHEBI:29103"/>
    </ligand>
</feature>
<dbReference type="InterPro" id="IPR011877">
    <property type="entry name" value="Ribokinase"/>
</dbReference>
<dbReference type="Pfam" id="PF00294">
    <property type="entry name" value="PfkB"/>
    <property type="match status" value="1"/>
</dbReference>
<dbReference type="PANTHER" id="PTHR10584">
    <property type="entry name" value="SUGAR KINASE"/>
    <property type="match status" value="1"/>
</dbReference>
<feature type="binding site" evidence="13">
    <location>
        <position position="184"/>
    </location>
    <ligand>
        <name>ATP</name>
        <dbReference type="ChEBI" id="CHEBI:30616"/>
    </ligand>
</feature>
<dbReference type="InterPro" id="IPR011611">
    <property type="entry name" value="PfkB_dom"/>
</dbReference>
<feature type="binding site" evidence="13">
    <location>
        <position position="287"/>
    </location>
    <ligand>
        <name>K(+)</name>
        <dbReference type="ChEBI" id="CHEBI:29103"/>
    </ligand>
</feature>
<feature type="binding site" evidence="13">
    <location>
        <begin position="251"/>
        <end position="252"/>
    </location>
    <ligand>
        <name>ATP</name>
        <dbReference type="ChEBI" id="CHEBI:30616"/>
    </ligand>
</feature>
<evidence type="ECO:0000256" key="7">
    <source>
        <dbReference type="ARBA" id="ARBA00022741"/>
    </source>
</evidence>
<dbReference type="InterPro" id="IPR002139">
    <property type="entry name" value="Ribo/fructo_kinase"/>
</dbReference>
<dbReference type="GO" id="GO:0004747">
    <property type="term" value="F:ribokinase activity"/>
    <property type="evidence" value="ECO:0007669"/>
    <property type="project" value="UniProtKB-UniRule"/>
</dbReference>
<evidence type="ECO:0000256" key="5">
    <source>
        <dbReference type="ARBA" id="ARBA00022679"/>
    </source>
</evidence>
<gene>
    <name evidence="13 15" type="primary">rbsK</name>
    <name evidence="15" type="ORF">KL86DYS2_12993</name>
</gene>
<dbReference type="PROSITE" id="PS00583">
    <property type="entry name" value="PFKB_KINASES_1"/>
    <property type="match status" value="1"/>
</dbReference>
<evidence type="ECO:0000259" key="14">
    <source>
        <dbReference type="Pfam" id="PF00294"/>
    </source>
</evidence>
<comment type="subcellular location">
    <subcellularLocation>
        <location evidence="13">Cytoplasm</location>
    </subcellularLocation>
</comment>
<comment type="caution">
    <text evidence="13">Lacks conserved residue(s) required for the propagation of feature annotation.</text>
</comment>
<dbReference type="PRINTS" id="PR00990">
    <property type="entry name" value="RIBOKINASE"/>
</dbReference>
<feature type="binding site" evidence="13">
    <location>
        <position position="285"/>
    </location>
    <ligand>
        <name>K(+)</name>
        <dbReference type="ChEBI" id="CHEBI:29103"/>
    </ligand>
</feature>
<feature type="binding site" evidence="13">
    <location>
        <position position="248"/>
    </location>
    <ligand>
        <name>K(+)</name>
        <dbReference type="ChEBI" id="CHEBI:29103"/>
    </ligand>
</feature>
<feature type="domain" description="Carbohydrate kinase PfkB" evidence="14">
    <location>
        <begin position="1"/>
        <end position="294"/>
    </location>
</feature>
<keyword evidence="4 13" id="KW-0963">Cytoplasm</keyword>
<organism evidence="15">
    <name type="scientific">uncultured Dysgonomonas sp</name>
    <dbReference type="NCBI Taxonomy" id="206096"/>
    <lineage>
        <taxon>Bacteria</taxon>
        <taxon>Pseudomonadati</taxon>
        <taxon>Bacteroidota</taxon>
        <taxon>Bacteroidia</taxon>
        <taxon>Bacteroidales</taxon>
        <taxon>Dysgonomonadaceae</taxon>
        <taxon>Dysgonomonas</taxon>
        <taxon>environmental samples</taxon>
    </lineage>
</organism>
<comment type="similarity">
    <text evidence="13">Belongs to the carbohydrate kinase PfkB family. Ribokinase subfamily.</text>
</comment>
<dbReference type="EMBL" id="FLUL01000001">
    <property type="protein sequence ID" value="SBW06549.1"/>
    <property type="molecule type" value="Genomic_DNA"/>
</dbReference>
<dbReference type="SUPFAM" id="SSF53613">
    <property type="entry name" value="Ribokinase-like"/>
    <property type="match status" value="1"/>
</dbReference>
<evidence type="ECO:0000256" key="2">
    <source>
        <dbReference type="ARBA" id="ARBA00012035"/>
    </source>
</evidence>
<evidence type="ECO:0000256" key="10">
    <source>
        <dbReference type="ARBA" id="ARBA00022842"/>
    </source>
</evidence>
<comment type="similarity">
    <text evidence="1">Belongs to the carbohydrate kinase pfkB family.</text>
</comment>
<evidence type="ECO:0000256" key="11">
    <source>
        <dbReference type="ARBA" id="ARBA00022958"/>
    </source>
</evidence>
<accession>A0A212K4A0</accession>
<dbReference type="HAMAP" id="MF_01987">
    <property type="entry name" value="Ribokinase"/>
    <property type="match status" value="1"/>
</dbReference>
<dbReference type="PANTHER" id="PTHR10584:SF166">
    <property type="entry name" value="RIBOKINASE"/>
    <property type="match status" value="1"/>
</dbReference>
<keyword evidence="12 13" id="KW-0119">Carbohydrate metabolism</keyword>
<dbReference type="AlphaFoldDB" id="A0A212K4A0"/>
<keyword evidence="6 13" id="KW-0479">Metal-binding</keyword>
<dbReference type="InterPro" id="IPR029056">
    <property type="entry name" value="Ribokinase-like"/>
</dbReference>
<feature type="binding site" evidence="13">
    <location>
        <position position="140"/>
    </location>
    <ligand>
        <name>substrate</name>
    </ligand>
</feature>
<feature type="active site" description="Proton acceptor" evidence="13">
    <location>
        <position position="252"/>
    </location>
</feature>
<comment type="function">
    <text evidence="13">Catalyzes the phosphorylation of ribose at O-5 in a reaction requiring ATP and magnesium. The resulting D-ribose-5-phosphate can then be used either for sythesis of nucleotides, histidine, and tryptophan, or as a component of the pentose phosphate pathway.</text>
</comment>
<keyword evidence="7 13" id="KW-0547">Nucleotide-binding</keyword>
<dbReference type="NCBIfam" id="NF008353">
    <property type="entry name" value="PRK11142.1"/>
    <property type="match status" value="1"/>
</dbReference>
<dbReference type="CDD" id="cd01174">
    <property type="entry name" value="ribokinase"/>
    <property type="match status" value="1"/>
</dbReference>
<dbReference type="RefSeq" id="WP_296951237.1">
    <property type="nucleotide sequence ID" value="NZ_LT599021.1"/>
</dbReference>
<dbReference type="GO" id="GO:0005829">
    <property type="term" value="C:cytosol"/>
    <property type="evidence" value="ECO:0007669"/>
    <property type="project" value="TreeGrafter"/>
</dbReference>
<keyword evidence="9 13" id="KW-0067">ATP-binding</keyword>
<evidence type="ECO:0000313" key="15">
    <source>
        <dbReference type="EMBL" id="SBW06549.1"/>
    </source>
</evidence>
<name>A0A212K4A0_9BACT</name>
<dbReference type="EC" id="2.7.1.15" evidence="2 13"/>
<proteinExistence type="inferred from homology"/>
<feature type="binding site" evidence="13">
    <location>
        <begin position="39"/>
        <end position="43"/>
    </location>
    <ligand>
        <name>substrate</name>
    </ligand>
</feature>
<feature type="binding site" evidence="13">
    <location>
        <begin position="11"/>
        <end position="13"/>
    </location>
    <ligand>
        <name>substrate</name>
    </ligand>
</feature>
<feature type="binding site" evidence="13">
    <location>
        <begin position="220"/>
        <end position="225"/>
    </location>
    <ligand>
        <name>ATP</name>
        <dbReference type="ChEBI" id="CHEBI:30616"/>
    </ligand>
</feature>
<evidence type="ECO:0000256" key="1">
    <source>
        <dbReference type="ARBA" id="ARBA00005380"/>
    </source>
</evidence>
<dbReference type="InterPro" id="IPR002173">
    <property type="entry name" value="Carboh/pur_kinase_PfkB_CS"/>
</dbReference>
<keyword evidence="10 13" id="KW-0460">Magnesium</keyword>
<comment type="catalytic activity">
    <reaction evidence="13">
        <text>D-ribose + ATP = D-ribose 5-phosphate + ADP + H(+)</text>
        <dbReference type="Rhea" id="RHEA:13697"/>
        <dbReference type="ChEBI" id="CHEBI:15378"/>
        <dbReference type="ChEBI" id="CHEBI:30616"/>
        <dbReference type="ChEBI" id="CHEBI:47013"/>
        <dbReference type="ChEBI" id="CHEBI:78346"/>
        <dbReference type="ChEBI" id="CHEBI:456216"/>
        <dbReference type="EC" id="2.7.1.15"/>
    </reaction>
</comment>
<feature type="binding site" evidence="13">
    <location>
        <position position="291"/>
    </location>
    <ligand>
        <name>K(+)</name>
        <dbReference type="ChEBI" id="CHEBI:29103"/>
    </ligand>
</feature>
<comment type="activity regulation">
    <text evidence="13">Activated by a monovalent cation that binds near, but not in, the active site. The most likely occupant of the site in vivo is potassium. Ion binding induces a conformational change that may alter substrate affinity.</text>
</comment>
<dbReference type="GO" id="GO:0019303">
    <property type="term" value="P:D-ribose catabolic process"/>
    <property type="evidence" value="ECO:0007669"/>
    <property type="project" value="UniProtKB-UniRule"/>
</dbReference>
<evidence type="ECO:0000256" key="4">
    <source>
        <dbReference type="ARBA" id="ARBA00022490"/>
    </source>
</evidence>
<feature type="binding site" evidence="13">
    <location>
        <position position="252"/>
    </location>
    <ligand>
        <name>substrate</name>
    </ligand>
</feature>
<evidence type="ECO:0000256" key="9">
    <source>
        <dbReference type="ARBA" id="ARBA00022840"/>
    </source>
</evidence>
<keyword evidence="8 13" id="KW-0418">Kinase</keyword>
<evidence type="ECO:0000256" key="3">
    <source>
        <dbReference type="ARBA" id="ARBA00016943"/>
    </source>
</evidence>
<dbReference type="GO" id="GO:0046872">
    <property type="term" value="F:metal ion binding"/>
    <property type="evidence" value="ECO:0007669"/>
    <property type="project" value="UniProtKB-KW"/>
</dbReference>
<evidence type="ECO:0000256" key="12">
    <source>
        <dbReference type="ARBA" id="ARBA00023277"/>
    </source>
</evidence>
<dbReference type="UniPathway" id="UPA00916">
    <property type="reaction ID" value="UER00889"/>
</dbReference>
<reference evidence="15" key="1">
    <citation type="submission" date="2016-04" db="EMBL/GenBank/DDBJ databases">
        <authorList>
            <person name="Evans L.H."/>
            <person name="Alamgir A."/>
            <person name="Owens N."/>
            <person name="Weber N.D."/>
            <person name="Virtaneva K."/>
            <person name="Barbian K."/>
            <person name="Babar A."/>
            <person name="Rosenke K."/>
        </authorList>
    </citation>
    <scope>NUCLEOTIDE SEQUENCE</scope>
    <source>
        <strain evidence="15">86-2</strain>
    </source>
</reference>
<comment type="subunit">
    <text evidence="13">Homodimer.</text>
</comment>
<comment type="cofactor">
    <cofactor evidence="13">
        <name>Mg(2+)</name>
        <dbReference type="ChEBI" id="CHEBI:18420"/>
    </cofactor>
    <text evidence="13">Requires a divalent cation, most likely magnesium in vivo, as an electrophilic catalyst to aid phosphoryl group transfer. It is the chelate of the metal and the nucleotide that is the actual substrate.</text>
</comment>
<dbReference type="GO" id="GO:0005524">
    <property type="term" value="F:ATP binding"/>
    <property type="evidence" value="ECO:0007669"/>
    <property type="project" value="UniProtKB-UniRule"/>
</dbReference>
<dbReference type="FunFam" id="3.40.1190.20:FF:000012">
    <property type="entry name" value="Ribokinase"/>
    <property type="match status" value="1"/>
</dbReference>
<evidence type="ECO:0000256" key="8">
    <source>
        <dbReference type="ARBA" id="ARBA00022777"/>
    </source>
</evidence>
<sequence length="299" mass="31840">MKKIIVVGSSNTDMVVKSSHLPGPGETVLGGNFLMTQGGKGANQAVAVKRMGGNLIFVARLGNDLFGDQTIEVLAKEGICTEYITRDKMHPSGVALINVDEKAENTIVVASGANLLLDESDIDKIECEMSEGGILLMQLESPIATVEYAAKKAFEKGMKVILNPAPAQHLPESLYNYLYMITPNRIEAEMLTGIKINNDSDIALAAEKLSKKGVKNVIITLGSKGCFVREGNNSYSVDSFKVKAVDTTAAGDTFNGALCVGIAENMELKQAVKMASQASSIAVTRMGAQSSIPHRSELV</sequence>
<comment type="pathway">
    <text evidence="13">Carbohydrate metabolism; D-ribose degradation; D-ribose 5-phosphate from beta-D-ribopyranose: step 2/2.</text>
</comment>